<evidence type="ECO:0000256" key="1">
    <source>
        <dbReference type="SAM" id="Phobius"/>
    </source>
</evidence>
<dbReference type="RefSeq" id="WP_343861520.1">
    <property type="nucleotide sequence ID" value="NZ_BAAAFD010000010.1"/>
</dbReference>
<keyword evidence="1" id="KW-0472">Membrane</keyword>
<gene>
    <name evidence="2" type="ORF">GCM10009114_30590</name>
</gene>
<keyword evidence="1" id="KW-0812">Transmembrane</keyword>
<accession>A0ABN1LQ96</accession>
<dbReference type="PROSITE" id="PS51257">
    <property type="entry name" value="PROKAR_LIPOPROTEIN"/>
    <property type="match status" value="1"/>
</dbReference>
<keyword evidence="1" id="KW-1133">Transmembrane helix</keyword>
<protein>
    <recommendedName>
        <fullName evidence="4">Lipoprotein</fullName>
    </recommendedName>
</protein>
<dbReference type="Proteomes" id="UP001500359">
    <property type="component" value="Unassembled WGS sequence"/>
</dbReference>
<sequence>MRVVYTFISSPVFKTLLMIMLSIIMTACATVAPTPYSQAEDYGKLGYANKKLSNDQYQVIFTGNNNTDVQKAKDYALLHAANLTLEKGFAWFEIIDSDADQETKTVTRVSPTPVVARETTSTCGLLGCTISNASTYQGSTTTTQVVADKVVATLLIKMGKNNPENPNKVFDAKALSTNLSRSI</sequence>
<keyword evidence="3" id="KW-1185">Reference proteome</keyword>
<reference evidence="2 3" key="1">
    <citation type="journal article" date="2019" name="Int. J. Syst. Evol. Microbiol.">
        <title>The Global Catalogue of Microorganisms (GCM) 10K type strain sequencing project: providing services to taxonomists for standard genome sequencing and annotation.</title>
        <authorList>
            <consortium name="The Broad Institute Genomics Platform"/>
            <consortium name="The Broad Institute Genome Sequencing Center for Infectious Disease"/>
            <person name="Wu L."/>
            <person name="Ma J."/>
        </authorList>
    </citation>
    <scope>NUCLEOTIDE SEQUENCE [LARGE SCALE GENOMIC DNA]</scope>
    <source>
        <strain evidence="2 3">JCM 15896</strain>
    </source>
</reference>
<dbReference type="EMBL" id="BAAAFD010000010">
    <property type="protein sequence ID" value="GAA0858968.1"/>
    <property type="molecule type" value="Genomic_DNA"/>
</dbReference>
<evidence type="ECO:0000313" key="3">
    <source>
        <dbReference type="Proteomes" id="UP001500359"/>
    </source>
</evidence>
<dbReference type="NCBIfam" id="NF047637">
    <property type="entry name" value="lipo_CC0125"/>
    <property type="match status" value="1"/>
</dbReference>
<comment type="caution">
    <text evidence="2">The sequence shown here is derived from an EMBL/GenBank/DDBJ whole genome shotgun (WGS) entry which is preliminary data.</text>
</comment>
<evidence type="ECO:0000313" key="2">
    <source>
        <dbReference type="EMBL" id="GAA0858968.1"/>
    </source>
</evidence>
<name>A0ABN1LQ96_9ALTE</name>
<feature type="transmembrane region" description="Helical" evidence="1">
    <location>
        <begin position="12"/>
        <end position="32"/>
    </location>
</feature>
<organism evidence="2 3">
    <name type="scientific">Aliiglaciecola litoralis</name>
    <dbReference type="NCBI Taxonomy" id="582857"/>
    <lineage>
        <taxon>Bacteria</taxon>
        <taxon>Pseudomonadati</taxon>
        <taxon>Pseudomonadota</taxon>
        <taxon>Gammaproteobacteria</taxon>
        <taxon>Alteromonadales</taxon>
        <taxon>Alteromonadaceae</taxon>
        <taxon>Aliiglaciecola</taxon>
    </lineage>
</organism>
<proteinExistence type="predicted"/>
<evidence type="ECO:0008006" key="4">
    <source>
        <dbReference type="Google" id="ProtNLM"/>
    </source>
</evidence>